<dbReference type="PROSITE" id="PS50221">
    <property type="entry name" value="GAIN_B"/>
    <property type="match status" value="1"/>
</dbReference>
<evidence type="ECO:0000313" key="7">
    <source>
        <dbReference type="EMBL" id="KAF5898380.1"/>
    </source>
</evidence>
<keyword evidence="8" id="KW-1185">Reference proteome</keyword>
<dbReference type="OrthoDB" id="1100386at2759"/>
<dbReference type="InterPro" id="IPR000203">
    <property type="entry name" value="GPS"/>
</dbReference>
<organism evidence="7 8">
    <name type="scientific">Clarias magur</name>
    <name type="common">Asian catfish</name>
    <name type="synonym">Macropteronotus magur</name>
    <dbReference type="NCBI Taxonomy" id="1594786"/>
    <lineage>
        <taxon>Eukaryota</taxon>
        <taxon>Metazoa</taxon>
        <taxon>Chordata</taxon>
        <taxon>Craniata</taxon>
        <taxon>Vertebrata</taxon>
        <taxon>Euteleostomi</taxon>
        <taxon>Actinopterygii</taxon>
        <taxon>Neopterygii</taxon>
        <taxon>Teleostei</taxon>
        <taxon>Ostariophysi</taxon>
        <taxon>Siluriformes</taxon>
        <taxon>Clariidae</taxon>
        <taxon>Clarias</taxon>
    </lineage>
</organism>
<feature type="domain" description="GAIN-B" evidence="6">
    <location>
        <begin position="203"/>
        <end position="343"/>
    </location>
</feature>
<keyword evidence="5" id="KW-1015">Disulfide bond</keyword>
<evidence type="ECO:0000256" key="2">
    <source>
        <dbReference type="ARBA" id="ARBA00022692"/>
    </source>
</evidence>
<keyword evidence="4" id="KW-0472">Membrane</keyword>
<reference evidence="7" key="1">
    <citation type="submission" date="2020-07" db="EMBL/GenBank/DDBJ databases">
        <title>Clarias magur genome sequencing, assembly and annotation.</title>
        <authorList>
            <person name="Kushwaha B."/>
            <person name="Kumar R."/>
            <person name="Das P."/>
            <person name="Joshi C.G."/>
            <person name="Kumar D."/>
            <person name="Nagpure N.S."/>
            <person name="Pandey M."/>
            <person name="Agarwal S."/>
            <person name="Srivastava S."/>
            <person name="Singh M."/>
            <person name="Sahoo L."/>
            <person name="Jayasankar P."/>
            <person name="Meher P.K."/>
            <person name="Koringa P.G."/>
            <person name="Iquebal M.A."/>
            <person name="Das S.P."/>
            <person name="Bit A."/>
            <person name="Patnaik S."/>
            <person name="Patel N."/>
            <person name="Shah T.M."/>
            <person name="Hinsu A."/>
            <person name="Jena J.K."/>
        </authorList>
    </citation>
    <scope>NUCLEOTIDE SEQUENCE</scope>
    <source>
        <strain evidence="7">CIFAMagur01</strain>
        <tissue evidence="7">Testis</tissue>
    </source>
</reference>
<evidence type="ECO:0000256" key="3">
    <source>
        <dbReference type="ARBA" id="ARBA00022989"/>
    </source>
</evidence>
<dbReference type="Proteomes" id="UP000727407">
    <property type="component" value="Unassembled WGS sequence"/>
</dbReference>
<keyword evidence="7" id="KW-0675">Receptor</keyword>
<dbReference type="GO" id="GO:0004930">
    <property type="term" value="F:G protein-coupled receptor activity"/>
    <property type="evidence" value="ECO:0007669"/>
    <property type="project" value="TreeGrafter"/>
</dbReference>
<dbReference type="Pfam" id="PF01825">
    <property type="entry name" value="GPS"/>
    <property type="match status" value="1"/>
</dbReference>
<evidence type="ECO:0000313" key="8">
    <source>
        <dbReference type="Proteomes" id="UP000727407"/>
    </source>
</evidence>
<dbReference type="InterPro" id="IPR057244">
    <property type="entry name" value="GAIN_B"/>
</dbReference>
<dbReference type="GO" id="GO:0005886">
    <property type="term" value="C:plasma membrane"/>
    <property type="evidence" value="ECO:0007669"/>
    <property type="project" value="TreeGrafter"/>
</dbReference>
<proteinExistence type="predicted"/>
<comment type="subcellular location">
    <subcellularLocation>
        <location evidence="1">Membrane</location>
    </subcellularLocation>
</comment>
<evidence type="ECO:0000259" key="6">
    <source>
        <dbReference type="PROSITE" id="PS50221"/>
    </source>
</evidence>
<comment type="caution">
    <text evidence="7">The sequence shown here is derived from an EMBL/GenBank/DDBJ whole genome shotgun (WGS) entry which is preliminary data.</text>
</comment>
<gene>
    <name evidence="7" type="ORF">DAT39_011914</name>
</gene>
<dbReference type="EMBL" id="QNUK01000202">
    <property type="protein sequence ID" value="KAF5898380.1"/>
    <property type="molecule type" value="Genomic_DNA"/>
</dbReference>
<dbReference type="AlphaFoldDB" id="A0A8J4XDG5"/>
<keyword evidence="2" id="KW-0812">Transmembrane</keyword>
<dbReference type="InterPro" id="IPR046338">
    <property type="entry name" value="GAIN_dom_sf"/>
</dbReference>
<keyword evidence="3" id="KW-1133">Transmembrane helix</keyword>
<feature type="non-terminal residue" evidence="7">
    <location>
        <position position="1"/>
    </location>
</feature>
<evidence type="ECO:0000256" key="5">
    <source>
        <dbReference type="ARBA" id="ARBA00023157"/>
    </source>
</evidence>
<dbReference type="Gene3D" id="2.60.220.50">
    <property type="match status" value="1"/>
</dbReference>
<name>A0A8J4XDG5_CLAMG</name>
<feature type="non-terminal residue" evidence="7">
    <location>
        <position position="356"/>
    </location>
</feature>
<dbReference type="SMART" id="SM00303">
    <property type="entry name" value="GPS"/>
    <property type="match status" value="1"/>
</dbReference>
<evidence type="ECO:0000256" key="4">
    <source>
        <dbReference type="ARBA" id="ARBA00023136"/>
    </source>
</evidence>
<evidence type="ECO:0000256" key="1">
    <source>
        <dbReference type="ARBA" id="ARBA00004370"/>
    </source>
</evidence>
<dbReference type="PANTHER" id="PTHR12011:SF469">
    <property type="entry name" value="ADHESION G PROTEIN-COUPLED RECEPTOR E1-RELATED"/>
    <property type="match status" value="1"/>
</dbReference>
<accession>A0A8J4XDG5</accession>
<dbReference type="GO" id="GO:0007189">
    <property type="term" value="P:adenylate cyclase-activating G protein-coupled receptor signaling pathway"/>
    <property type="evidence" value="ECO:0007669"/>
    <property type="project" value="TreeGrafter"/>
</dbReference>
<sequence length="356" mass="39547">DSLGWLETCPFNLTEQCVIELKNQTLCKTDQTLQEFKLTAGCVTNYMDEYCTTIDLPWKTVESLLKIVMNLTTCVMDHASDQNNLISFGNAVLDKIKILVSTLANKTNSFNSTTVSVQNLEVKVFVFGPDRNYNWNYNQPPYTVSVDVSVNINPVALPKMDNEVRVFMVGHHVNLTKTPSLITSNAAMDIDLIGISKNNHEVEVLMTGPNSSSSDIPRLSTGNSSMDIDIVYISKNNNGSAAVAFLSYTNMIHILKPTLFKPNTSTHNIIMSTVVLALLLNTTNTELNKPESEPEGILSCVDWNTNAWLGDNCEIIQTNKTHTVCSCDRLSTFALIMQIDSCRPDQNSFPKPYLLS</sequence>
<protein>
    <submittedName>
        <fullName evidence="7">Adhesion G protein-coupled receptor E3-like</fullName>
    </submittedName>
</protein>
<dbReference type="PANTHER" id="PTHR12011">
    <property type="entry name" value="ADHESION G-PROTEIN COUPLED RECEPTOR"/>
    <property type="match status" value="1"/>
</dbReference>